<dbReference type="EMBL" id="CP101740">
    <property type="protein sequence ID" value="UUL82690.1"/>
    <property type="molecule type" value="Genomic_DNA"/>
</dbReference>
<name>A0ABY5L6W0_9SPHN</name>
<keyword evidence="1" id="KW-0812">Transmembrane</keyword>
<accession>A0ABY5L6W0</accession>
<feature type="transmembrane region" description="Helical" evidence="1">
    <location>
        <begin position="38"/>
        <end position="57"/>
    </location>
</feature>
<dbReference type="RefSeq" id="WP_256506535.1">
    <property type="nucleotide sequence ID" value="NZ_CP101740.1"/>
</dbReference>
<sequence length="88" mass="9904">MTLNRIKVWQWITLTYLFLCISSTILVALHADQIPKPFLLWQFTLAFPFFIVVKLFASIVGGLWFPVAISATCLVAAIFASSVRLSRA</sequence>
<protein>
    <submittedName>
        <fullName evidence="2">Uncharacterized protein</fullName>
    </submittedName>
</protein>
<evidence type="ECO:0000256" key="1">
    <source>
        <dbReference type="SAM" id="Phobius"/>
    </source>
</evidence>
<feature type="transmembrane region" description="Helical" evidence="1">
    <location>
        <begin position="12"/>
        <end position="31"/>
    </location>
</feature>
<keyword evidence="3" id="KW-1185">Reference proteome</keyword>
<reference evidence="2" key="1">
    <citation type="submission" date="2022-07" db="EMBL/GenBank/DDBJ databases">
        <title>Sphingomonas sp. nov., a novel bacterium isolated from the north slope of the Mount Everest.</title>
        <authorList>
            <person name="Cui X."/>
            <person name="Liu Y."/>
        </authorList>
    </citation>
    <scope>NUCLEOTIDE SEQUENCE</scope>
    <source>
        <strain evidence="2">S5-59</strain>
    </source>
</reference>
<evidence type="ECO:0000313" key="2">
    <source>
        <dbReference type="EMBL" id="UUL82690.1"/>
    </source>
</evidence>
<gene>
    <name evidence="2" type="ORF">NMP03_00085</name>
</gene>
<keyword evidence="1" id="KW-1133">Transmembrane helix</keyword>
<organism evidence="2 3">
    <name type="scientific">Sphingomonas qomolangmaensis</name>
    <dbReference type="NCBI Taxonomy" id="2918765"/>
    <lineage>
        <taxon>Bacteria</taxon>
        <taxon>Pseudomonadati</taxon>
        <taxon>Pseudomonadota</taxon>
        <taxon>Alphaproteobacteria</taxon>
        <taxon>Sphingomonadales</taxon>
        <taxon>Sphingomonadaceae</taxon>
        <taxon>Sphingomonas</taxon>
    </lineage>
</organism>
<feature type="transmembrane region" description="Helical" evidence="1">
    <location>
        <begin position="63"/>
        <end position="83"/>
    </location>
</feature>
<proteinExistence type="predicted"/>
<keyword evidence="1" id="KW-0472">Membrane</keyword>
<dbReference type="Proteomes" id="UP001058533">
    <property type="component" value="Chromosome"/>
</dbReference>
<evidence type="ECO:0000313" key="3">
    <source>
        <dbReference type="Proteomes" id="UP001058533"/>
    </source>
</evidence>